<sequence>MSADAVGRRRPVINHIARELKIMTQAKASSSEVRPNFLVGCTNSQMTNLSALIRVRVDESSI</sequence>
<reference evidence="1 2" key="1">
    <citation type="submission" date="2024-09" db="EMBL/GenBank/DDBJ databases">
        <authorList>
            <person name="Sun Q."/>
            <person name="Mori K."/>
        </authorList>
    </citation>
    <scope>NUCLEOTIDE SEQUENCE [LARGE SCALE GENOMIC DNA]</scope>
    <source>
        <strain evidence="1 2">JCM 3307</strain>
    </source>
</reference>
<dbReference type="Proteomes" id="UP001589608">
    <property type="component" value="Unassembled WGS sequence"/>
</dbReference>
<evidence type="ECO:0000313" key="2">
    <source>
        <dbReference type="Proteomes" id="UP001589608"/>
    </source>
</evidence>
<name>A0ABV5M3N3_9ACTN</name>
<organism evidence="1 2">
    <name type="scientific">Dactylosporangium vinaceum</name>
    <dbReference type="NCBI Taxonomy" id="53362"/>
    <lineage>
        <taxon>Bacteria</taxon>
        <taxon>Bacillati</taxon>
        <taxon>Actinomycetota</taxon>
        <taxon>Actinomycetes</taxon>
        <taxon>Micromonosporales</taxon>
        <taxon>Micromonosporaceae</taxon>
        <taxon>Dactylosporangium</taxon>
    </lineage>
</organism>
<proteinExistence type="predicted"/>
<comment type="caution">
    <text evidence="1">The sequence shown here is derived from an EMBL/GenBank/DDBJ whole genome shotgun (WGS) entry which is preliminary data.</text>
</comment>
<dbReference type="RefSeq" id="WP_223095455.1">
    <property type="nucleotide sequence ID" value="NZ_CP061913.1"/>
</dbReference>
<evidence type="ECO:0000313" key="1">
    <source>
        <dbReference type="EMBL" id="MFB9443452.1"/>
    </source>
</evidence>
<gene>
    <name evidence="1" type="ORF">ACFFTR_10185</name>
</gene>
<accession>A0ABV5M3N3</accession>
<keyword evidence="2" id="KW-1185">Reference proteome</keyword>
<dbReference type="EMBL" id="JBHMCA010000021">
    <property type="protein sequence ID" value="MFB9443452.1"/>
    <property type="molecule type" value="Genomic_DNA"/>
</dbReference>
<protein>
    <submittedName>
        <fullName evidence="1">Uncharacterized protein</fullName>
    </submittedName>
</protein>